<reference evidence="2 3" key="1">
    <citation type="journal article" date="2016" name="Genome Biol. Evol.">
        <title>Divergent and convergent evolution of fungal pathogenicity.</title>
        <authorList>
            <person name="Shang Y."/>
            <person name="Xiao G."/>
            <person name="Zheng P."/>
            <person name="Cen K."/>
            <person name="Zhan S."/>
            <person name="Wang C."/>
        </authorList>
    </citation>
    <scope>NUCLEOTIDE SEQUENCE [LARGE SCALE GENOMIC DNA]</scope>
    <source>
        <strain evidence="2 3">RCEF 1005</strain>
    </source>
</reference>
<protein>
    <recommendedName>
        <fullName evidence="4">Fungal specific transcription factor</fullName>
    </recommendedName>
</protein>
<dbReference type="AlphaFoldDB" id="A0A162JPI0"/>
<dbReference type="EMBL" id="AZHF01000008">
    <property type="protein sequence ID" value="OAA71872.1"/>
    <property type="molecule type" value="Genomic_DNA"/>
</dbReference>
<evidence type="ECO:0000313" key="2">
    <source>
        <dbReference type="EMBL" id="OAA71872.1"/>
    </source>
</evidence>
<comment type="caution">
    <text evidence="2">The sequence shown here is derived from an EMBL/GenBank/DDBJ whole genome shotgun (WGS) entry which is preliminary data.</text>
</comment>
<dbReference type="Proteomes" id="UP000076881">
    <property type="component" value="Unassembled WGS sequence"/>
</dbReference>
<keyword evidence="3" id="KW-1185">Reference proteome</keyword>
<organism evidence="2 3">
    <name type="scientific">Akanthomyces lecanii RCEF 1005</name>
    <dbReference type="NCBI Taxonomy" id="1081108"/>
    <lineage>
        <taxon>Eukaryota</taxon>
        <taxon>Fungi</taxon>
        <taxon>Dikarya</taxon>
        <taxon>Ascomycota</taxon>
        <taxon>Pezizomycotina</taxon>
        <taxon>Sordariomycetes</taxon>
        <taxon>Hypocreomycetidae</taxon>
        <taxon>Hypocreales</taxon>
        <taxon>Cordycipitaceae</taxon>
        <taxon>Akanthomyces</taxon>
        <taxon>Cordyceps confragosa</taxon>
    </lineage>
</organism>
<accession>A0A162JPI0</accession>
<gene>
    <name evidence="2" type="ORF">LEL_09107</name>
</gene>
<dbReference type="OrthoDB" id="3858188at2759"/>
<evidence type="ECO:0008006" key="4">
    <source>
        <dbReference type="Google" id="ProtNLM"/>
    </source>
</evidence>
<evidence type="ECO:0000313" key="3">
    <source>
        <dbReference type="Proteomes" id="UP000076881"/>
    </source>
</evidence>
<name>A0A162JPI0_CORDF</name>
<feature type="region of interest" description="Disordered" evidence="1">
    <location>
        <begin position="1"/>
        <end position="76"/>
    </location>
</feature>
<sequence length="269" mass="30037">MTKQSVGLEGSIWSPLKQRPRNGTSSKSYPAHDSSRSRSVPPSARPPPPSATTNLPTPNSTPLGTRTSTTLSAGLSPPQALHRFEQACQRLRWKFLDLEAAYRRALAPSAWAFTPEDAERNFKVDFYEFYAWIEQAIVLLLLVFAVTVPRERSRAAGGSSTHAYHHNVLRALDEETNPLHEVLGKGDVNQALWKAKELRNRWKDAAEGRETPPLKMYDLSWIVGEVLHGLEGGYTVARSTVATEEIVVDNPEDGGEGWDWMVETMDWEA</sequence>
<proteinExistence type="predicted"/>
<evidence type="ECO:0000256" key="1">
    <source>
        <dbReference type="SAM" id="MobiDB-lite"/>
    </source>
</evidence>
<feature type="compositionally biased region" description="Polar residues" evidence="1">
    <location>
        <begin position="64"/>
        <end position="73"/>
    </location>
</feature>
<dbReference type="STRING" id="1081108.A0A162JPI0"/>
<feature type="compositionally biased region" description="Low complexity" evidence="1">
    <location>
        <begin position="51"/>
        <end position="63"/>
    </location>
</feature>